<evidence type="ECO:0000313" key="1">
    <source>
        <dbReference type="EMBL" id="MCD7469292.1"/>
    </source>
</evidence>
<dbReference type="Proteomes" id="UP000823775">
    <property type="component" value="Unassembled WGS sequence"/>
</dbReference>
<organism evidence="1 2">
    <name type="scientific">Datura stramonium</name>
    <name type="common">Jimsonweed</name>
    <name type="synonym">Common thornapple</name>
    <dbReference type="NCBI Taxonomy" id="4076"/>
    <lineage>
        <taxon>Eukaryota</taxon>
        <taxon>Viridiplantae</taxon>
        <taxon>Streptophyta</taxon>
        <taxon>Embryophyta</taxon>
        <taxon>Tracheophyta</taxon>
        <taxon>Spermatophyta</taxon>
        <taxon>Magnoliopsida</taxon>
        <taxon>eudicotyledons</taxon>
        <taxon>Gunneridae</taxon>
        <taxon>Pentapetalae</taxon>
        <taxon>asterids</taxon>
        <taxon>lamiids</taxon>
        <taxon>Solanales</taxon>
        <taxon>Solanaceae</taxon>
        <taxon>Solanoideae</taxon>
        <taxon>Datureae</taxon>
        <taxon>Datura</taxon>
    </lineage>
</organism>
<comment type="caution">
    <text evidence="1">The sequence shown here is derived from an EMBL/GenBank/DDBJ whole genome shotgun (WGS) entry which is preliminary data.</text>
</comment>
<accession>A0ABS8TFL0</accession>
<proteinExistence type="predicted"/>
<evidence type="ECO:0000313" key="2">
    <source>
        <dbReference type="Proteomes" id="UP000823775"/>
    </source>
</evidence>
<keyword evidence="2" id="KW-1185">Reference proteome</keyword>
<protein>
    <submittedName>
        <fullName evidence="1">Uncharacterized protein</fullName>
    </submittedName>
</protein>
<sequence>MVVLGAEVVGMVGNYGKCSGTDMLKDGNWGGGLLMLRGGGEIKEVNLSVFYDGSSKFYLITHKYGVRPPHVPNFPSVDHLMNFGSQDRAFISGMTAVVDVIHASLILISRVTPRASFNGVQYPQRLQFLIIVEHEMTFGTRR</sequence>
<reference evidence="1 2" key="1">
    <citation type="journal article" date="2021" name="BMC Genomics">
        <title>Datura genome reveals duplications of psychoactive alkaloid biosynthetic genes and high mutation rate following tissue culture.</title>
        <authorList>
            <person name="Rajewski A."/>
            <person name="Carter-House D."/>
            <person name="Stajich J."/>
            <person name="Litt A."/>
        </authorList>
    </citation>
    <scope>NUCLEOTIDE SEQUENCE [LARGE SCALE GENOMIC DNA]</scope>
    <source>
        <strain evidence="1">AR-01</strain>
    </source>
</reference>
<dbReference type="EMBL" id="JACEIK010001424">
    <property type="protein sequence ID" value="MCD7469292.1"/>
    <property type="molecule type" value="Genomic_DNA"/>
</dbReference>
<gene>
    <name evidence="1" type="ORF">HAX54_008224</name>
</gene>
<name>A0ABS8TFL0_DATST</name>